<dbReference type="GO" id="GO:0008784">
    <property type="term" value="F:alanine racemase activity"/>
    <property type="evidence" value="ECO:0007669"/>
    <property type="project" value="TreeGrafter"/>
</dbReference>
<evidence type="ECO:0000256" key="2">
    <source>
        <dbReference type="ARBA" id="ARBA00022898"/>
    </source>
</evidence>
<evidence type="ECO:0000259" key="4">
    <source>
        <dbReference type="Pfam" id="PF01168"/>
    </source>
</evidence>
<keyword evidence="2" id="KW-0663">Pyridoxal phosphate</keyword>
<comment type="cofactor">
    <cofactor evidence="1">
        <name>pyridoxal 5'-phosphate</name>
        <dbReference type="ChEBI" id="CHEBI:597326"/>
    </cofactor>
</comment>
<dbReference type="STRING" id="1121326.CLMAG_36460"/>
<dbReference type="OrthoDB" id="504078at2"/>
<dbReference type="NCBIfam" id="NF040742">
    <property type="entry name" value="racem_Orr"/>
    <property type="match status" value="1"/>
</dbReference>
<reference evidence="5 6" key="1">
    <citation type="submission" date="2016-04" db="EMBL/GenBank/DDBJ databases">
        <title>Genome sequence of Clostridium magnum DSM 2767.</title>
        <authorList>
            <person name="Poehlein A."/>
            <person name="Uhlig R."/>
            <person name="Fischer R."/>
            <person name="Bahl H."/>
            <person name="Daniel R."/>
        </authorList>
    </citation>
    <scope>NUCLEOTIDE SEQUENCE [LARGE SCALE GENOMIC DNA]</scope>
    <source>
        <strain evidence="5 6">DSM 2767</strain>
    </source>
</reference>
<dbReference type="InterPro" id="IPR029066">
    <property type="entry name" value="PLP-binding_barrel"/>
</dbReference>
<evidence type="ECO:0000313" key="5">
    <source>
        <dbReference type="EMBL" id="KZL90741.1"/>
    </source>
</evidence>
<gene>
    <name evidence="5" type="ORF">CLMAG_36460</name>
</gene>
<dbReference type="Pfam" id="PF01168">
    <property type="entry name" value="Ala_racemase_N"/>
    <property type="match status" value="1"/>
</dbReference>
<dbReference type="GO" id="GO:0030170">
    <property type="term" value="F:pyridoxal phosphate binding"/>
    <property type="evidence" value="ECO:0007669"/>
    <property type="project" value="TreeGrafter"/>
</dbReference>
<dbReference type="GO" id="GO:0005829">
    <property type="term" value="C:cytosol"/>
    <property type="evidence" value="ECO:0007669"/>
    <property type="project" value="TreeGrafter"/>
</dbReference>
<dbReference type="Proteomes" id="UP000076603">
    <property type="component" value="Unassembled WGS sequence"/>
</dbReference>
<dbReference type="Gene3D" id="3.20.20.10">
    <property type="entry name" value="Alanine racemase"/>
    <property type="match status" value="1"/>
</dbReference>
<organism evidence="5 6">
    <name type="scientific">Clostridium magnum DSM 2767</name>
    <dbReference type="NCBI Taxonomy" id="1121326"/>
    <lineage>
        <taxon>Bacteria</taxon>
        <taxon>Bacillati</taxon>
        <taxon>Bacillota</taxon>
        <taxon>Clostridia</taxon>
        <taxon>Eubacteriales</taxon>
        <taxon>Clostridiaceae</taxon>
        <taxon>Clostridium</taxon>
    </lineage>
</organism>
<proteinExistence type="predicted"/>
<dbReference type="InterPro" id="IPR001608">
    <property type="entry name" value="Ala_racemase_N"/>
</dbReference>
<accession>A0A162S3Z2</accession>
<dbReference type="PANTHER" id="PTHR30511:SF3">
    <property type="entry name" value="LYSINE RACEMASE"/>
    <property type="match status" value="1"/>
</dbReference>
<evidence type="ECO:0000256" key="1">
    <source>
        <dbReference type="ARBA" id="ARBA00001933"/>
    </source>
</evidence>
<dbReference type="PATRIC" id="fig|1121326.3.peg.3687"/>
<dbReference type="PANTHER" id="PTHR30511">
    <property type="entry name" value="ALANINE RACEMASE"/>
    <property type="match status" value="1"/>
</dbReference>
<name>A0A162S3Z2_9CLOT</name>
<dbReference type="InterPro" id="IPR000821">
    <property type="entry name" value="Ala_racemase"/>
</dbReference>
<evidence type="ECO:0000256" key="3">
    <source>
        <dbReference type="ARBA" id="ARBA00023235"/>
    </source>
</evidence>
<feature type="domain" description="Alanine racemase N-terminal" evidence="4">
    <location>
        <begin position="10"/>
        <end position="225"/>
    </location>
</feature>
<keyword evidence="3" id="KW-0413">Isomerase</keyword>
<dbReference type="AlphaFoldDB" id="A0A162S3Z2"/>
<dbReference type="EMBL" id="LWAE01000004">
    <property type="protein sequence ID" value="KZL90741.1"/>
    <property type="molecule type" value="Genomic_DNA"/>
</dbReference>
<comment type="caution">
    <text evidence="5">The sequence shown here is derived from an EMBL/GenBank/DDBJ whole genome shotgun (WGS) entry which is preliminary data.</text>
</comment>
<dbReference type="SUPFAM" id="SSF51419">
    <property type="entry name" value="PLP-binding barrel"/>
    <property type="match status" value="1"/>
</dbReference>
<dbReference type="CDD" id="cd06815">
    <property type="entry name" value="PLPDE_III_AR_like_1"/>
    <property type="match status" value="1"/>
</dbReference>
<sequence>MRKEYPCVEVKLSKITHNAKQVLSMCNAKGIEVIGVTKVFCAESPIIQAMLRGGITQVGDSRIQNLKKIKDMKCRKMLLRISMESEVEDVVKYSDVSLNSELDTIKALSRAARRLNKFHNIILMVDVGDLREGVLVEDVIPTVQEIFKLDNINLVGLGTNVTCYGGVLPDRDNLGKLVKLKREIKETFNIELPLISGGNSSSLYMVMENTMPREINQLRIGEAIVLGRETSFGKSISNCYDDAFILKGEIVEIKNKPTVPTGKIGMDAFGQTPHFEDKGIRRRAIIALGRQDAKVDGLIPLDKSISIFGASSDHLIIDVTDSKKSFKIGDIVEFKMDYGCLLAAMTSLYVNKYYEKELAIASI</sequence>
<protein>
    <recommendedName>
        <fullName evidence="4">Alanine racemase N-terminal domain-containing protein</fullName>
    </recommendedName>
</protein>
<evidence type="ECO:0000313" key="6">
    <source>
        <dbReference type="Proteomes" id="UP000076603"/>
    </source>
</evidence>
<keyword evidence="6" id="KW-1185">Reference proteome</keyword>
<dbReference type="RefSeq" id="WP_066625416.1">
    <property type="nucleotide sequence ID" value="NZ_FQXL01000056.1"/>
</dbReference>